<gene>
    <name evidence="2" type="ORF">SAMN05443529_104132</name>
</gene>
<evidence type="ECO:0000259" key="1">
    <source>
        <dbReference type="PROSITE" id="PS51459"/>
    </source>
</evidence>
<dbReference type="STRING" id="1121419.SAMN05443529_104132"/>
<dbReference type="Gene3D" id="1.20.120.1870">
    <property type="entry name" value="Fic/DOC protein, Fido domain"/>
    <property type="match status" value="1"/>
</dbReference>
<dbReference type="EMBL" id="FNCP01000004">
    <property type="protein sequence ID" value="SDG59457.1"/>
    <property type="molecule type" value="Genomic_DNA"/>
</dbReference>
<evidence type="ECO:0000313" key="2">
    <source>
        <dbReference type="EMBL" id="SDG59457.1"/>
    </source>
</evidence>
<dbReference type="InterPro" id="IPR036597">
    <property type="entry name" value="Fido-like_dom_sf"/>
</dbReference>
<keyword evidence="3" id="KW-1185">Reference proteome</keyword>
<accession>A0A1G7VID5</accession>
<sequence length="139" mass="15846">MSRFQKKRFNNLLPREILDFHDKLIARHGGAKGHYTDSLGKAESIVAQFHYASSRYKAVEALAAYLMYLIIKGHIFPDGNKRTGLLSGMVFLNINGFHLHANEKELELFAINVADSDSQLKDMIISRMKKWIGARLKRA</sequence>
<dbReference type="Proteomes" id="UP000198656">
    <property type="component" value="Unassembled WGS sequence"/>
</dbReference>
<dbReference type="InterPro" id="IPR003812">
    <property type="entry name" value="Fido"/>
</dbReference>
<dbReference type="InterPro" id="IPR053737">
    <property type="entry name" value="Type_II_TA_Toxin"/>
</dbReference>
<dbReference type="SUPFAM" id="SSF140931">
    <property type="entry name" value="Fic-like"/>
    <property type="match status" value="1"/>
</dbReference>
<dbReference type="InterPro" id="IPR006440">
    <property type="entry name" value="Doc"/>
</dbReference>
<dbReference type="PROSITE" id="PS51459">
    <property type="entry name" value="FIDO"/>
    <property type="match status" value="1"/>
</dbReference>
<dbReference type="OrthoDB" id="9802752at2"/>
<dbReference type="AlphaFoldDB" id="A0A1G7VID5"/>
<dbReference type="Pfam" id="PF02661">
    <property type="entry name" value="Fic"/>
    <property type="match status" value="1"/>
</dbReference>
<evidence type="ECO:0000313" key="3">
    <source>
        <dbReference type="Proteomes" id="UP000198656"/>
    </source>
</evidence>
<dbReference type="GO" id="GO:0016301">
    <property type="term" value="F:kinase activity"/>
    <property type="evidence" value="ECO:0007669"/>
    <property type="project" value="InterPro"/>
</dbReference>
<dbReference type="PANTHER" id="PTHR39426">
    <property type="entry name" value="HOMOLOGY TO DEATH-ON-CURING PROTEIN OF PHAGE P1"/>
    <property type="match status" value="1"/>
</dbReference>
<reference evidence="3" key="1">
    <citation type="submission" date="2016-10" db="EMBL/GenBank/DDBJ databases">
        <authorList>
            <person name="Varghese N."/>
            <person name="Submissions S."/>
        </authorList>
    </citation>
    <scope>NUCLEOTIDE SEQUENCE [LARGE SCALE GENOMIC DNA]</scope>
    <source>
        <strain evidence="3">DSM 8344</strain>
    </source>
</reference>
<protein>
    <submittedName>
        <fullName evidence="2">Death on curing protein</fullName>
    </submittedName>
</protein>
<proteinExistence type="predicted"/>
<organism evidence="2 3">
    <name type="scientific">Desulfosporosinus hippei DSM 8344</name>
    <dbReference type="NCBI Taxonomy" id="1121419"/>
    <lineage>
        <taxon>Bacteria</taxon>
        <taxon>Bacillati</taxon>
        <taxon>Bacillota</taxon>
        <taxon>Clostridia</taxon>
        <taxon>Eubacteriales</taxon>
        <taxon>Desulfitobacteriaceae</taxon>
        <taxon>Desulfosporosinus</taxon>
    </lineage>
</organism>
<dbReference type="PANTHER" id="PTHR39426:SF1">
    <property type="entry name" value="HOMOLOGY TO DEATH-ON-CURING PROTEIN OF PHAGE P1"/>
    <property type="match status" value="1"/>
</dbReference>
<dbReference type="NCBIfam" id="TIGR01550">
    <property type="entry name" value="DOC_P1"/>
    <property type="match status" value="1"/>
</dbReference>
<dbReference type="RefSeq" id="WP_092330790.1">
    <property type="nucleotide sequence ID" value="NZ_FNCP01000004.1"/>
</dbReference>
<feature type="domain" description="Fido" evidence="1">
    <location>
        <begin position="12"/>
        <end position="134"/>
    </location>
</feature>
<name>A0A1G7VID5_9FIRM</name>